<name>A0A317T256_9PEZI</name>
<accession>A0A317T256</accession>
<feature type="signal peptide" evidence="2">
    <location>
        <begin position="1"/>
        <end position="17"/>
    </location>
</feature>
<proteinExistence type="predicted"/>
<protein>
    <submittedName>
        <fullName evidence="3">Uncharacterized protein</fullName>
    </submittedName>
</protein>
<feature type="region of interest" description="Disordered" evidence="1">
    <location>
        <begin position="227"/>
        <end position="246"/>
    </location>
</feature>
<dbReference type="EMBL" id="PYWC01000001">
    <property type="protein sequence ID" value="PWW80788.1"/>
    <property type="molecule type" value="Genomic_DNA"/>
</dbReference>
<evidence type="ECO:0000313" key="3">
    <source>
        <dbReference type="EMBL" id="PWW80788.1"/>
    </source>
</evidence>
<evidence type="ECO:0000256" key="2">
    <source>
        <dbReference type="SAM" id="SignalP"/>
    </source>
</evidence>
<feature type="chain" id="PRO_5016303616" evidence="2">
    <location>
        <begin position="18"/>
        <end position="295"/>
    </location>
</feature>
<keyword evidence="4" id="KW-1185">Reference proteome</keyword>
<gene>
    <name evidence="3" type="ORF">C7212DRAFT_274142</name>
</gene>
<dbReference type="OrthoDB" id="5985073at2759"/>
<comment type="caution">
    <text evidence="3">The sequence shown here is derived from an EMBL/GenBank/DDBJ whole genome shotgun (WGS) entry which is preliminary data.</text>
</comment>
<sequence length="295" mass="32005">MRKSLTSAFLFLTLARAKVSFNTTVEDFDYDGIVPATGLSESCAEAYAAQVSCTNHLFKLRDTERGSKLFRTDDLADFCTEDCVDSLNEWDTNLQGSCNDRDKNFVDGLKSGVYLGMALENKHSVQENLYWSFCLKDERSGKKNDFCLAKSDDLPAWPSTTAGNASDTALISDFCESSCRTQQSYLMHRSAKHLGFSAIDLADAEKICPGLDVSTFPISVEMLDAFGSSADPSPGEADDSQQTGENAGQIEGTEYDWDFYKNNFDNGSGSAPSPLGASSALAFFIGIAAVISISL</sequence>
<evidence type="ECO:0000256" key="1">
    <source>
        <dbReference type="SAM" id="MobiDB-lite"/>
    </source>
</evidence>
<reference evidence="3 4" key="1">
    <citation type="submission" date="2018-03" db="EMBL/GenBank/DDBJ databases">
        <title>Genomes of Pezizomycetes fungi and the evolution of truffles.</title>
        <authorList>
            <person name="Murat C."/>
            <person name="Payen T."/>
            <person name="Noel B."/>
            <person name="Kuo A."/>
            <person name="Martin F.M."/>
        </authorList>
    </citation>
    <scope>NUCLEOTIDE SEQUENCE [LARGE SCALE GENOMIC DNA]</scope>
    <source>
        <strain evidence="3">091103-1</strain>
    </source>
</reference>
<organism evidence="3 4">
    <name type="scientific">Tuber magnatum</name>
    <name type="common">white Piedmont truffle</name>
    <dbReference type="NCBI Taxonomy" id="42249"/>
    <lineage>
        <taxon>Eukaryota</taxon>
        <taxon>Fungi</taxon>
        <taxon>Dikarya</taxon>
        <taxon>Ascomycota</taxon>
        <taxon>Pezizomycotina</taxon>
        <taxon>Pezizomycetes</taxon>
        <taxon>Pezizales</taxon>
        <taxon>Tuberaceae</taxon>
        <taxon>Tuber</taxon>
    </lineage>
</organism>
<keyword evidence="2" id="KW-0732">Signal</keyword>
<evidence type="ECO:0000313" key="4">
    <source>
        <dbReference type="Proteomes" id="UP000246991"/>
    </source>
</evidence>
<dbReference type="AlphaFoldDB" id="A0A317T256"/>
<dbReference type="Proteomes" id="UP000246991">
    <property type="component" value="Unassembled WGS sequence"/>
</dbReference>